<keyword evidence="3" id="KW-0862">Zinc</keyword>
<dbReference type="InterPro" id="IPR052355">
    <property type="entry name" value="CENP-V-like"/>
</dbReference>
<dbReference type="RefSeq" id="WP_013383236.1">
    <property type="nucleotide sequence ID" value="NC_017384.1"/>
</dbReference>
<reference evidence="5 6" key="1">
    <citation type="journal article" date="2011" name="J. Bacteriol.">
        <title>Complete genome sequence of the industrial strain Ketogulonicigenium vulgare WSH-001.</title>
        <authorList>
            <person name="Liu L."/>
            <person name="Li Y."/>
            <person name="Zhang J."/>
            <person name="Zhou Z."/>
            <person name="Liu J."/>
            <person name="Li X."/>
            <person name="Zhou J."/>
            <person name="Du G."/>
            <person name="Wang L."/>
            <person name="Chen J."/>
        </authorList>
    </citation>
    <scope>NUCLEOTIDE SEQUENCE [LARGE SCALE GENOMIC DNA]</scope>
    <source>
        <strain evidence="5 6">WSH-001</strain>
    </source>
</reference>
<sequence>MTTAHYTGSCQCGAIAYTVDADLDSTVTCNCSRCKRLGSVMTFVPASAFHLTKDGPVTSYKFNKLHIEHTFCPTCGIQVYARGDSPDGPVVAVNCNTMDDVDPRALKSHFYDGAAM</sequence>
<evidence type="ECO:0000313" key="6">
    <source>
        <dbReference type="Proteomes" id="UP000000692"/>
    </source>
</evidence>
<proteinExistence type="inferred from homology"/>
<accession>F9Y974</accession>
<name>F9Y974_KETVW</name>
<evidence type="ECO:0000256" key="2">
    <source>
        <dbReference type="ARBA" id="ARBA00022723"/>
    </source>
</evidence>
<dbReference type="EMBL" id="CP002018">
    <property type="protein sequence ID" value="AEM41291.1"/>
    <property type="molecule type" value="Genomic_DNA"/>
</dbReference>
<dbReference type="eggNOG" id="COG3791">
    <property type="taxonomic scope" value="Bacteria"/>
</dbReference>
<dbReference type="Pfam" id="PF04828">
    <property type="entry name" value="GFA"/>
    <property type="match status" value="1"/>
</dbReference>
<keyword evidence="2" id="KW-0479">Metal-binding</keyword>
<evidence type="ECO:0000313" key="5">
    <source>
        <dbReference type="EMBL" id="AEM41291.1"/>
    </source>
</evidence>
<dbReference type="OrthoDB" id="9807246at2"/>
<evidence type="ECO:0000256" key="1">
    <source>
        <dbReference type="ARBA" id="ARBA00005495"/>
    </source>
</evidence>
<dbReference type="Gene3D" id="2.170.150.70">
    <property type="match status" value="1"/>
</dbReference>
<gene>
    <name evidence="5" type="ordered locus">KVU_1452</name>
</gene>
<protein>
    <submittedName>
        <fullName evidence="5">Glutathione-dependent formaldehyde-activating, GFA</fullName>
    </submittedName>
</protein>
<feature type="domain" description="CENP-V/GFA" evidence="4">
    <location>
        <begin position="6"/>
        <end position="112"/>
    </location>
</feature>
<dbReference type="PANTHER" id="PTHR28620:SF1">
    <property type="entry name" value="CENP-V_GFA DOMAIN-CONTAINING PROTEIN"/>
    <property type="match status" value="1"/>
</dbReference>
<dbReference type="InterPro" id="IPR006913">
    <property type="entry name" value="CENP-V/GFA"/>
</dbReference>
<dbReference type="PANTHER" id="PTHR28620">
    <property type="entry name" value="CENTROMERE PROTEIN V"/>
    <property type="match status" value="1"/>
</dbReference>
<dbReference type="PROSITE" id="PS51891">
    <property type="entry name" value="CENP_V_GFA"/>
    <property type="match status" value="1"/>
</dbReference>
<dbReference type="SUPFAM" id="SSF51316">
    <property type="entry name" value="Mss4-like"/>
    <property type="match status" value="1"/>
</dbReference>
<dbReference type="PATRIC" id="fig|759362.5.peg.1498"/>
<dbReference type="AlphaFoldDB" id="F9Y974"/>
<dbReference type="HOGENOM" id="CLU_055491_7_4_5"/>
<dbReference type="GO" id="GO:0046872">
    <property type="term" value="F:metal ion binding"/>
    <property type="evidence" value="ECO:0007669"/>
    <property type="project" value="UniProtKB-KW"/>
</dbReference>
<evidence type="ECO:0000256" key="3">
    <source>
        <dbReference type="ARBA" id="ARBA00022833"/>
    </source>
</evidence>
<keyword evidence="6" id="KW-1185">Reference proteome</keyword>
<dbReference type="Proteomes" id="UP000000692">
    <property type="component" value="Chromosome"/>
</dbReference>
<comment type="similarity">
    <text evidence="1">Belongs to the Gfa family.</text>
</comment>
<organism evidence="5 6">
    <name type="scientific">Ketogulonicigenium vulgare (strain WSH-001)</name>
    <dbReference type="NCBI Taxonomy" id="759362"/>
    <lineage>
        <taxon>Bacteria</taxon>
        <taxon>Pseudomonadati</taxon>
        <taxon>Pseudomonadota</taxon>
        <taxon>Alphaproteobacteria</taxon>
        <taxon>Rhodobacterales</taxon>
        <taxon>Roseobacteraceae</taxon>
        <taxon>Ketogulonicigenium</taxon>
    </lineage>
</organism>
<dbReference type="KEGG" id="kvl:KVU_1452"/>
<evidence type="ECO:0000259" key="4">
    <source>
        <dbReference type="PROSITE" id="PS51891"/>
    </source>
</evidence>
<dbReference type="InterPro" id="IPR011057">
    <property type="entry name" value="Mss4-like_sf"/>
</dbReference>
<dbReference type="GO" id="GO:0016846">
    <property type="term" value="F:carbon-sulfur lyase activity"/>
    <property type="evidence" value="ECO:0007669"/>
    <property type="project" value="InterPro"/>
</dbReference>